<gene>
    <name evidence="2" type="ORF">NA56DRAFT_643310</name>
</gene>
<evidence type="ECO:0000313" key="3">
    <source>
        <dbReference type="Proteomes" id="UP000235672"/>
    </source>
</evidence>
<organism evidence="2 3">
    <name type="scientific">Hyaloscypha hepaticicola</name>
    <dbReference type="NCBI Taxonomy" id="2082293"/>
    <lineage>
        <taxon>Eukaryota</taxon>
        <taxon>Fungi</taxon>
        <taxon>Dikarya</taxon>
        <taxon>Ascomycota</taxon>
        <taxon>Pezizomycotina</taxon>
        <taxon>Leotiomycetes</taxon>
        <taxon>Helotiales</taxon>
        <taxon>Hyaloscyphaceae</taxon>
        <taxon>Hyaloscypha</taxon>
    </lineage>
</organism>
<keyword evidence="3" id="KW-1185">Reference proteome</keyword>
<protein>
    <submittedName>
        <fullName evidence="2">Uncharacterized protein</fullName>
    </submittedName>
</protein>
<dbReference type="EMBL" id="KZ613473">
    <property type="protein sequence ID" value="PMD24021.1"/>
    <property type="molecule type" value="Genomic_DNA"/>
</dbReference>
<accession>A0A2J6QCL7</accession>
<sequence length="56" mass="6537">MIQPNTTSASPRLQRCTVPCELRDLEAPISTHFPFSRNHSNQRRLNNEHRNRPKSP</sequence>
<dbReference type="AlphaFoldDB" id="A0A2J6QCL7"/>
<proteinExistence type="predicted"/>
<evidence type="ECO:0000256" key="1">
    <source>
        <dbReference type="SAM" id="MobiDB-lite"/>
    </source>
</evidence>
<name>A0A2J6QCL7_9HELO</name>
<feature type="region of interest" description="Disordered" evidence="1">
    <location>
        <begin position="29"/>
        <end position="56"/>
    </location>
</feature>
<reference evidence="2 3" key="1">
    <citation type="submission" date="2016-05" db="EMBL/GenBank/DDBJ databases">
        <title>A degradative enzymes factory behind the ericoid mycorrhizal symbiosis.</title>
        <authorList>
            <consortium name="DOE Joint Genome Institute"/>
            <person name="Martino E."/>
            <person name="Morin E."/>
            <person name="Grelet G."/>
            <person name="Kuo A."/>
            <person name="Kohler A."/>
            <person name="Daghino S."/>
            <person name="Barry K."/>
            <person name="Choi C."/>
            <person name="Cichocki N."/>
            <person name="Clum A."/>
            <person name="Copeland A."/>
            <person name="Hainaut M."/>
            <person name="Haridas S."/>
            <person name="Labutti K."/>
            <person name="Lindquist E."/>
            <person name="Lipzen A."/>
            <person name="Khouja H.-R."/>
            <person name="Murat C."/>
            <person name="Ohm R."/>
            <person name="Olson A."/>
            <person name="Spatafora J."/>
            <person name="Veneault-Fourrey C."/>
            <person name="Henrissat B."/>
            <person name="Grigoriev I."/>
            <person name="Martin F."/>
            <person name="Perotto S."/>
        </authorList>
    </citation>
    <scope>NUCLEOTIDE SEQUENCE [LARGE SCALE GENOMIC DNA]</scope>
    <source>
        <strain evidence="2 3">UAMH 7357</strain>
    </source>
</reference>
<dbReference type="Proteomes" id="UP000235672">
    <property type="component" value="Unassembled WGS sequence"/>
</dbReference>
<evidence type="ECO:0000313" key="2">
    <source>
        <dbReference type="EMBL" id="PMD24021.1"/>
    </source>
</evidence>